<dbReference type="RefSeq" id="XP_011124946.1">
    <property type="nucleotide sequence ID" value="XM_011126644.1"/>
</dbReference>
<reference evidence="3 4" key="1">
    <citation type="journal article" date="2011" name="PLoS Pathog.">
        <title>Genomic and proteomic analyses of the fungus Arthrobotrys oligospora provide insights into nematode-trap formation.</title>
        <authorList>
            <person name="Yang J."/>
            <person name="Wang L."/>
            <person name="Ji X."/>
            <person name="Feng Y."/>
            <person name="Li X."/>
            <person name="Zou C."/>
            <person name="Xu J."/>
            <person name="Ren Y."/>
            <person name="Mi Q."/>
            <person name="Wu J."/>
            <person name="Liu S."/>
            <person name="Liu Y."/>
            <person name="Huang X."/>
            <person name="Wang H."/>
            <person name="Niu X."/>
            <person name="Li J."/>
            <person name="Liang L."/>
            <person name="Luo Y."/>
            <person name="Ji K."/>
            <person name="Zhou W."/>
            <person name="Yu Z."/>
            <person name="Li G."/>
            <person name="Liu Y."/>
            <person name="Li L."/>
            <person name="Qiao M."/>
            <person name="Feng L."/>
            <person name="Zhang K.-Q."/>
        </authorList>
    </citation>
    <scope>NUCLEOTIDE SEQUENCE [LARGE SCALE GENOMIC DNA]</scope>
    <source>
        <strain evidence="4">ATCC 24927 / CBS 115.81 / DSM 1491</strain>
    </source>
</reference>
<dbReference type="OrthoDB" id="497541at2759"/>
<feature type="transmembrane region" description="Helical" evidence="2">
    <location>
        <begin position="12"/>
        <end position="31"/>
    </location>
</feature>
<keyword evidence="2" id="KW-0812">Transmembrane</keyword>
<proteinExistence type="predicted"/>
<gene>
    <name evidence="3" type="ORF">AOL_s00109g163</name>
</gene>
<dbReference type="Proteomes" id="UP000008784">
    <property type="component" value="Unassembled WGS sequence"/>
</dbReference>
<dbReference type="InterPro" id="IPR021848">
    <property type="entry name" value="HODM_asu-like"/>
</dbReference>
<evidence type="ECO:0000256" key="1">
    <source>
        <dbReference type="SAM" id="MobiDB-lite"/>
    </source>
</evidence>
<dbReference type="GeneID" id="22895840"/>
<dbReference type="OMA" id="TMGIRNM"/>
<accession>G1XKD4</accession>
<dbReference type="AlphaFoldDB" id="G1XKD4"/>
<keyword evidence="2" id="KW-1133">Transmembrane helix</keyword>
<dbReference type="Pfam" id="PF11927">
    <property type="entry name" value="HODM_asu-like"/>
    <property type="match status" value="1"/>
</dbReference>
<feature type="region of interest" description="Disordered" evidence="1">
    <location>
        <begin position="34"/>
        <end position="57"/>
    </location>
</feature>
<organism evidence="3 4">
    <name type="scientific">Arthrobotrys oligospora (strain ATCC 24927 / CBS 115.81 / DSM 1491)</name>
    <name type="common">Nematode-trapping fungus</name>
    <name type="synonym">Didymozoophaga oligospora</name>
    <dbReference type="NCBI Taxonomy" id="756982"/>
    <lineage>
        <taxon>Eukaryota</taxon>
        <taxon>Fungi</taxon>
        <taxon>Dikarya</taxon>
        <taxon>Ascomycota</taxon>
        <taxon>Pezizomycotina</taxon>
        <taxon>Orbiliomycetes</taxon>
        <taxon>Orbiliales</taxon>
        <taxon>Orbiliaceae</taxon>
        <taxon>Orbilia</taxon>
        <taxon>Orbilia oligospora</taxon>
    </lineage>
</organism>
<name>G1XKD4_ARTOA</name>
<dbReference type="EMBL" id="ADOT01000192">
    <property type="protein sequence ID" value="EGX46405.1"/>
    <property type="molecule type" value="Genomic_DNA"/>
</dbReference>
<evidence type="ECO:0000256" key="2">
    <source>
        <dbReference type="SAM" id="Phobius"/>
    </source>
</evidence>
<sequence>MSSTAAMFEEDPILLCLVIAILLATILVRTYSSRSGPVRDVSPNPSSPPTQLALPASLSKRSPGQWIPMDFKAPDPPPYPDWDVKTTKPLPYRPFKYGPTYFVTMGLRKGNLDDWIELDNEYLKFHAIKKERIESRGDSLCKTAPEALDAAIELLELLCDYLPKRYPSMFTKTGVGVDNIITNESFNITQRPLLEEPMRTIGRLIQDDIAIMVEGSDGLSYLKSGSIILPGFWKLEEKFNMNLSDIHTSGDVPQFREKLERGMVNFFKRVMPDDMVIRHNVSLNLSIRDFKNLQFPQYFMQVDDGLAWSHSIGPEDSPHVGWFTAEKDKVVENHWFRSERQTLRRLPRSGGVVFTIRTYFHPVTEVAKEPYVPGRLASAIRSWGDDVAKYKGSEKYKSILLNFLDQENEKQIDLGLISEGGESHLKYPY</sequence>
<protein>
    <submittedName>
        <fullName evidence="3">Uncharacterized protein</fullName>
    </submittedName>
</protein>
<evidence type="ECO:0000313" key="3">
    <source>
        <dbReference type="EMBL" id="EGX46405.1"/>
    </source>
</evidence>
<dbReference type="InParanoid" id="G1XKD4"/>
<dbReference type="eggNOG" id="KOG2515">
    <property type="taxonomic scope" value="Eukaryota"/>
</dbReference>
<keyword evidence="2" id="KW-0472">Membrane</keyword>
<evidence type="ECO:0000313" key="4">
    <source>
        <dbReference type="Proteomes" id="UP000008784"/>
    </source>
</evidence>
<dbReference type="STRING" id="756982.G1XKD4"/>
<keyword evidence="4" id="KW-1185">Reference proteome</keyword>
<dbReference type="HOGENOM" id="CLU_025462_0_2_1"/>
<comment type="caution">
    <text evidence="3">The sequence shown here is derived from an EMBL/GenBank/DDBJ whole genome shotgun (WGS) entry which is preliminary data.</text>
</comment>